<feature type="region of interest" description="Disordered" evidence="3">
    <location>
        <begin position="416"/>
        <end position="493"/>
    </location>
</feature>
<dbReference type="GeneID" id="20317576"/>
<feature type="region of interest" description="Disordered" evidence="3">
    <location>
        <begin position="1167"/>
        <end position="1187"/>
    </location>
</feature>
<feature type="compositionally biased region" description="Basic and acidic residues" evidence="3">
    <location>
        <begin position="1167"/>
        <end position="1179"/>
    </location>
</feature>
<feature type="region of interest" description="Disordered" evidence="3">
    <location>
        <begin position="190"/>
        <end position="250"/>
    </location>
</feature>
<feature type="compositionally biased region" description="Polar residues" evidence="3">
    <location>
        <begin position="281"/>
        <end position="306"/>
    </location>
</feature>
<organism evidence="5 6">
    <name type="scientific">Opisthorchis viverrini</name>
    <name type="common">Southeast Asian liver fluke</name>
    <dbReference type="NCBI Taxonomy" id="6198"/>
    <lineage>
        <taxon>Eukaryota</taxon>
        <taxon>Metazoa</taxon>
        <taxon>Spiralia</taxon>
        <taxon>Lophotrochozoa</taxon>
        <taxon>Platyhelminthes</taxon>
        <taxon>Trematoda</taxon>
        <taxon>Digenea</taxon>
        <taxon>Opisthorchiida</taxon>
        <taxon>Opisthorchiata</taxon>
        <taxon>Opisthorchiidae</taxon>
        <taxon>Opisthorchis</taxon>
    </lineage>
</organism>
<feature type="region of interest" description="Disordered" evidence="3">
    <location>
        <begin position="1067"/>
        <end position="1116"/>
    </location>
</feature>
<accession>A0A075AHM1</accession>
<sequence>MNFDILITLSSPPTVQKILERTVGIQKAHPKVKLIYENIPTKALKLCRRSPTGKMRAGLDFISADSKPVAKSTVVMTLVLLQVHVYFFGRVETIDFPTQHPSNGRRHCKEPILNRQLPLNDRKCVHVAFEGDSANIFVVPGVNGRESITIVDARKALKMNCGYKNETSFAIDATLTVAASIKMATQTLAMPNSTSTPSMSTSGKTALEDRGSLTYFEAQTKPSTKRSEESPPSHKDAAPLTKARPALKDTAKRSHVYVNLPMQLPILNPNRPLHFITDQSTNRGMPNTSSCTENVAKPNSQTSDLSNDGEVVKSQHVSSSLDSNEGKSDRFFWSPRCPPDGAAVYDTSPTNSSVSSSPIVKSHPGLTALSGTGQTQEQEDLADQKNKLRNLSLGIEVVSGKLTDCRKPLKLSLRPFSPSLTGAPYTGNNSSPEKLSSQEETKPANKSQLYSDSNCPGTSSGPLCSHPSASSPPLPLPPPPTQSPIPFQTNPPYYHEHARADELCLNPNRKTMPPGSSSDNEPMAFSKLNQENGSNSPPVPLPLPPPPPPNIAPAVPRRDPNTALQQTPKSTPNTPPPQPIVPTTQTQSVPLAQNSPISSVELTNSNTPSTSKDSPSSVSCTSTPTSTPMTANADAPQRNHQNQAPLETDTHSTLTASSSSSKSTAKHVISRPIPLKGSPETETPSSPIGYHRHSSLPSQTTVMSIIDGRTVVPWNPKSNDPSLKASLAASGSTLQDAVTASLLSQSTILSDATPQWIPPEQSTIRQRLLTGCSNKKVEFIGSADGESVQNQEFLSHSTQSVQSKRPTCLTGNAQQAAAARSRNRPQRSQTEHMSSRSERDPRRHHTTSDMEPVGELTGQRSSGSVGLHITEKQACRGAVPPSEFEMIGSVRDQNECQSLSPTEAEWWRAQQRSKMIALAESHNSARSGKIPADNLFHRQVSAGPTFTLSPTKHHPFPQSEVFVSGAEPMDLPRTRFLSSKDHEINQASHRRQFLEDSFLIHPAQAESLGHNMQLSYPMEQNMQYVKQARHVPLEADLQRPRSIPNKYRSDMTQSVLSPPISGWETSVAVPIESRQGSSSSGRRRRGKNGILRSHSHRTVDQFKSRQSLGQESPDDIHNNALPTNYYQRCISQTVPAEAISGVWPPVLVQWHHRRPVVYPPEVFDAQSDHHWRPQNDRRTTTGGRSTHDLLQMDGKKRLLPHHHSASAIFDRLDMQPWYHFDLPRAAAERILKTKRVGSFLVRQSETCKSEYSLSIRRESDVLHMKISNDPDTGFYVLGEYSQPYPSVSAMIYRYTKSLLPVRGSTPILLQFPVERLSQHQSQKQS</sequence>
<feature type="region of interest" description="Disordered" evidence="3">
    <location>
        <begin position="346"/>
        <end position="382"/>
    </location>
</feature>
<dbReference type="Gene3D" id="3.30.505.10">
    <property type="entry name" value="SH2 domain"/>
    <property type="match status" value="1"/>
</dbReference>
<dbReference type="GO" id="GO:0035591">
    <property type="term" value="F:signaling adaptor activity"/>
    <property type="evidence" value="ECO:0007669"/>
    <property type="project" value="TreeGrafter"/>
</dbReference>
<feature type="domain" description="SH2" evidence="4">
    <location>
        <begin position="1217"/>
        <end position="1313"/>
    </location>
</feature>
<keyword evidence="1 2" id="KW-0727">SH2 domain</keyword>
<dbReference type="InterPro" id="IPR036860">
    <property type="entry name" value="SH2_dom_sf"/>
</dbReference>
<reference evidence="5 6" key="1">
    <citation type="submission" date="2013-11" db="EMBL/GenBank/DDBJ databases">
        <title>Opisthorchis viverrini - life in the bile duct.</title>
        <authorList>
            <person name="Young N.D."/>
            <person name="Nagarajan N."/>
            <person name="Lin S.J."/>
            <person name="Korhonen P.K."/>
            <person name="Jex A.R."/>
            <person name="Hall R.S."/>
            <person name="Safavi-Hemami H."/>
            <person name="Kaewkong W."/>
            <person name="Bertrand D."/>
            <person name="Gao S."/>
            <person name="Seet Q."/>
            <person name="Wongkham S."/>
            <person name="Teh B.T."/>
            <person name="Wongkham C."/>
            <person name="Intapan P.M."/>
            <person name="Maleewong W."/>
            <person name="Yang X."/>
            <person name="Hu M."/>
            <person name="Wang Z."/>
            <person name="Hofmann A."/>
            <person name="Sternberg P.W."/>
            <person name="Tan P."/>
            <person name="Wang J."/>
            <person name="Gasser R.B."/>
        </authorList>
    </citation>
    <scope>NUCLEOTIDE SEQUENCE [LARGE SCALE GENOMIC DNA]</scope>
</reference>
<feature type="compositionally biased region" description="Polar residues" evidence="3">
    <location>
        <begin position="591"/>
        <end position="602"/>
    </location>
</feature>
<feature type="compositionally biased region" description="Low complexity" evidence="3">
    <location>
        <begin position="603"/>
        <end position="630"/>
    </location>
</feature>
<gene>
    <name evidence="5" type="ORF">T265_03389</name>
</gene>
<feature type="compositionally biased region" description="Low complexity" evidence="3">
    <location>
        <begin position="581"/>
        <end position="590"/>
    </location>
</feature>
<dbReference type="PANTHER" id="PTHR19969:SF5">
    <property type="entry name" value="CRK-LIKE PROTEIN"/>
    <property type="match status" value="1"/>
</dbReference>
<evidence type="ECO:0000256" key="3">
    <source>
        <dbReference type="SAM" id="MobiDB-lite"/>
    </source>
</evidence>
<feature type="compositionally biased region" description="Polar residues" evidence="3">
    <location>
        <begin position="444"/>
        <end position="461"/>
    </location>
</feature>
<evidence type="ECO:0000256" key="1">
    <source>
        <dbReference type="ARBA" id="ARBA00022999"/>
    </source>
</evidence>
<feature type="compositionally biased region" description="Low complexity" evidence="3">
    <location>
        <begin position="651"/>
        <end position="663"/>
    </location>
</feature>
<dbReference type="EMBL" id="KL596666">
    <property type="protein sequence ID" value="KER30124.1"/>
    <property type="molecule type" value="Genomic_DNA"/>
</dbReference>
<dbReference type="SMART" id="SM00252">
    <property type="entry name" value="SH2"/>
    <property type="match status" value="1"/>
</dbReference>
<evidence type="ECO:0000259" key="4">
    <source>
        <dbReference type="PROSITE" id="PS50001"/>
    </source>
</evidence>
<feature type="region of interest" description="Disordered" evidence="3">
    <location>
        <begin position="281"/>
        <end position="327"/>
    </location>
</feature>
<feature type="compositionally biased region" description="Low complexity" evidence="3">
    <location>
        <begin position="347"/>
        <end position="362"/>
    </location>
</feature>
<dbReference type="PANTHER" id="PTHR19969">
    <property type="entry name" value="SH2-SH3 ADAPTOR PROTEIN-RELATED"/>
    <property type="match status" value="1"/>
</dbReference>
<evidence type="ECO:0000313" key="5">
    <source>
        <dbReference type="EMBL" id="KER30124.1"/>
    </source>
</evidence>
<dbReference type="SUPFAM" id="SSF55550">
    <property type="entry name" value="SH2 domain"/>
    <property type="match status" value="1"/>
</dbReference>
<dbReference type="PRINTS" id="PR00401">
    <property type="entry name" value="SH2DOMAIN"/>
</dbReference>
<proteinExistence type="predicted"/>
<feature type="region of interest" description="Disordered" evidence="3">
    <location>
        <begin position="790"/>
        <end position="864"/>
    </location>
</feature>
<dbReference type="OrthoDB" id="5914531at2759"/>
<feature type="compositionally biased region" description="Low complexity" evidence="3">
    <location>
        <begin position="190"/>
        <end position="202"/>
    </location>
</feature>
<dbReference type="CTD" id="20317576"/>
<feature type="compositionally biased region" description="Basic and acidic residues" evidence="3">
    <location>
        <begin position="225"/>
        <end position="237"/>
    </location>
</feature>
<evidence type="ECO:0000256" key="2">
    <source>
        <dbReference type="PROSITE-ProRule" id="PRU00191"/>
    </source>
</evidence>
<dbReference type="Proteomes" id="UP000054324">
    <property type="component" value="Unassembled WGS sequence"/>
</dbReference>
<feature type="compositionally biased region" description="Pro residues" evidence="3">
    <location>
        <begin position="470"/>
        <end position="483"/>
    </location>
</feature>
<feature type="compositionally biased region" description="Basic and acidic residues" evidence="3">
    <location>
        <begin position="829"/>
        <end position="841"/>
    </location>
</feature>
<dbReference type="Pfam" id="PF00017">
    <property type="entry name" value="SH2"/>
    <property type="match status" value="1"/>
</dbReference>
<dbReference type="PROSITE" id="PS50001">
    <property type="entry name" value="SH2"/>
    <property type="match status" value="1"/>
</dbReference>
<dbReference type="RefSeq" id="XP_009166122.1">
    <property type="nucleotide sequence ID" value="XM_009167858.1"/>
</dbReference>
<feature type="region of interest" description="Disordered" evidence="3">
    <location>
        <begin position="505"/>
        <end position="696"/>
    </location>
</feature>
<dbReference type="PRINTS" id="PR01217">
    <property type="entry name" value="PRICHEXTENSN"/>
</dbReference>
<name>A0A075AHM1_OPIVI</name>
<dbReference type="KEGG" id="ovi:T265_03389"/>
<dbReference type="GO" id="GO:0016477">
    <property type="term" value="P:cell migration"/>
    <property type="evidence" value="ECO:0007669"/>
    <property type="project" value="TreeGrafter"/>
</dbReference>
<dbReference type="InterPro" id="IPR051184">
    <property type="entry name" value="Tyrosine-phos_adapter"/>
</dbReference>
<keyword evidence="6" id="KW-1185">Reference proteome</keyword>
<feature type="compositionally biased region" description="Polar residues" evidence="3">
    <location>
        <begin position="426"/>
        <end position="435"/>
    </location>
</feature>
<protein>
    <recommendedName>
        <fullName evidence="4">SH2 domain-containing protein</fullName>
    </recommendedName>
</protein>
<feature type="compositionally biased region" description="Polar residues" evidence="3">
    <location>
        <begin position="790"/>
        <end position="811"/>
    </location>
</feature>
<dbReference type="GO" id="GO:0007167">
    <property type="term" value="P:enzyme-linked receptor protein signaling pathway"/>
    <property type="evidence" value="ECO:0007669"/>
    <property type="project" value="TreeGrafter"/>
</dbReference>
<dbReference type="STRING" id="6198.A0A075AHM1"/>
<dbReference type="GO" id="GO:0005737">
    <property type="term" value="C:cytoplasm"/>
    <property type="evidence" value="ECO:0007669"/>
    <property type="project" value="TreeGrafter"/>
</dbReference>
<dbReference type="GO" id="GO:0030971">
    <property type="term" value="F:receptor tyrosine kinase binding"/>
    <property type="evidence" value="ECO:0007669"/>
    <property type="project" value="TreeGrafter"/>
</dbReference>
<feature type="compositionally biased region" description="Pro residues" evidence="3">
    <location>
        <begin position="537"/>
        <end position="551"/>
    </location>
</feature>
<evidence type="ECO:0000313" key="6">
    <source>
        <dbReference type="Proteomes" id="UP000054324"/>
    </source>
</evidence>
<dbReference type="InterPro" id="IPR000980">
    <property type="entry name" value="SH2"/>
</dbReference>